<evidence type="ECO:0000256" key="1">
    <source>
        <dbReference type="SAM" id="MobiDB-lite"/>
    </source>
</evidence>
<dbReference type="EMBL" id="JACVVK020000688">
    <property type="protein sequence ID" value="KAK7455932.1"/>
    <property type="molecule type" value="Genomic_DNA"/>
</dbReference>
<accession>A0ABD0J310</accession>
<reference evidence="2 3" key="1">
    <citation type="journal article" date="2023" name="Sci. Data">
        <title>Genome assembly of the Korean intertidal mud-creeper Batillaria attramentaria.</title>
        <authorList>
            <person name="Patra A.K."/>
            <person name="Ho P.T."/>
            <person name="Jun S."/>
            <person name="Lee S.J."/>
            <person name="Kim Y."/>
            <person name="Won Y.J."/>
        </authorList>
    </citation>
    <scope>NUCLEOTIDE SEQUENCE [LARGE SCALE GENOMIC DNA]</scope>
    <source>
        <strain evidence="2">Wonlab-2016</strain>
    </source>
</reference>
<name>A0ABD0J310_9CAEN</name>
<feature type="region of interest" description="Disordered" evidence="1">
    <location>
        <begin position="1"/>
        <end position="20"/>
    </location>
</feature>
<evidence type="ECO:0000313" key="3">
    <source>
        <dbReference type="Proteomes" id="UP001519460"/>
    </source>
</evidence>
<feature type="compositionally biased region" description="Polar residues" evidence="1">
    <location>
        <begin position="239"/>
        <end position="255"/>
    </location>
</feature>
<comment type="caution">
    <text evidence="2">The sequence shown here is derived from an EMBL/GenBank/DDBJ whole genome shotgun (WGS) entry which is preliminary data.</text>
</comment>
<sequence>MSKLPSDQSENRASREEEPHDSAVFFGAMAPRKSPYTNVNLKGYAYITEDYVSSMVGKRFPEHIIVMAGTLRVWERSFSVLRVNGKLYLSWGECIWIARQASDKNWDDNEVDAQTQTQVSPDPHASIICLFYIQQHRSKTSLLECIILAGGLPRFLRASTSHYSCRWEVIRSTQHQYYHPNRLGSANYWSRVSEDPSYLCPLRPSGTQVMVIKFVPEDPTQGHHNVNKKEEVEKVITEDTMQGSSAETKQTTTVVKLSGKRA</sequence>
<feature type="region of interest" description="Disordered" evidence="1">
    <location>
        <begin position="238"/>
        <end position="262"/>
    </location>
</feature>
<keyword evidence="3" id="KW-1185">Reference proteome</keyword>
<gene>
    <name evidence="2" type="ORF">BaRGS_00039422</name>
</gene>
<organism evidence="2 3">
    <name type="scientific">Batillaria attramentaria</name>
    <dbReference type="NCBI Taxonomy" id="370345"/>
    <lineage>
        <taxon>Eukaryota</taxon>
        <taxon>Metazoa</taxon>
        <taxon>Spiralia</taxon>
        <taxon>Lophotrochozoa</taxon>
        <taxon>Mollusca</taxon>
        <taxon>Gastropoda</taxon>
        <taxon>Caenogastropoda</taxon>
        <taxon>Sorbeoconcha</taxon>
        <taxon>Cerithioidea</taxon>
        <taxon>Batillariidae</taxon>
        <taxon>Batillaria</taxon>
    </lineage>
</organism>
<evidence type="ECO:0000313" key="2">
    <source>
        <dbReference type="EMBL" id="KAK7455932.1"/>
    </source>
</evidence>
<feature type="compositionally biased region" description="Basic and acidic residues" evidence="1">
    <location>
        <begin position="9"/>
        <end position="20"/>
    </location>
</feature>
<proteinExistence type="predicted"/>
<protein>
    <submittedName>
        <fullName evidence="2">Uncharacterized protein</fullName>
    </submittedName>
</protein>
<dbReference type="Proteomes" id="UP001519460">
    <property type="component" value="Unassembled WGS sequence"/>
</dbReference>
<dbReference type="AlphaFoldDB" id="A0ABD0J310"/>